<evidence type="ECO:0000313" key="15">
    <source>
        <dbReference type="EMBL" id="QIN85063.1"/>
    </source>
</evidence>
<dbReference type="Gene3D" id="1.10.340.30">
    <property type="entry name" value="Hypothetical protein, domain 2"/>
    <property type="match status" value="1"/>
</dbReference>
<dbReference type="CDD" id="cd00056">
    <property type="entry name" value="ENDO3c"/>
    <property type="match status" value="1"/>
</dbReference>
<dbReference type="GO" id="GO:0003700">
    <property type="term" value="F:DNA-binding transcription factor activity"/>
    <property type="evidence" value="ECO:0007669"/>
    <property type="project" value="InterPro"/>
</dbReference>
<evidence type="ECO:0000256" key="8">
    <source>
        <dbReference type="ARBA" id="ARBA00022833"/>
    </source>
</evidence>
<dbReference type="GO" id="GO:0005737">
    <property type="term" value="C:cytoplasm"/>
    <property type="evidence" value="ECO:0007669"/>
    <property type="project" value="TreeGrafter"/>
</dbReference>
<dbReference type="PANTHER" id="PTHR43003:SF13">
    <property type="entry name" value="DNA-3-METHYLADENINE GLYCOSYLASE 2"/>
    <property type="match status" value="1"/>
</dbReference>
<dbReference type="PROSITE" id="PS00041">
    <property type="entry name" value="HTH_ARAC_FAMILY_1"/>
    <property type="match status" value="1"/>
</dbReference>
<dbReference type="PROSITE" id="PS01124">
    <property type="entry name" value="HTH_ARAC_FAMILY_2"/>
    <property type="match status" value="1"/>
</dbReference>
<dbReference type="Proteomes" id="UP000501452">
    <property type="component" value="Chromosome"/>
</dbReference>
<dbReference type="GO" id="GO:0043916">
    <property type="term" value="F:DNA-7-methylguanine glycosylase activity"/>
    <property type="evidence" value="ECO:0007669"/>
    <property type="project" value="TreeGrafter"/>
</dbReference>
<dbReference type="Pfam" id="PF02805">
    <property type="entry name" value="Ada_Zn_binding"/>
    <property type="match status" value="1"/>
</dbReference>
<dbReference type="InterPro" id="IPR023170">
    <property type="entry name" value="HhH_base_excis_C"/>
</dbReference>
<dbReference type="InterPro" id="IPR018062">
    <property type="entry name" value="HTH_AraC-typ_CS"/>
</dbReference>
<keyword evidence="7" id="KW-0227">DNA damage</keyword>
<dbReference type="Pfam" id="PF12833">
    <property type="entry name" value="HTH_18"/>
    <property type="match status" value="1"/>
</dbReference>
<dbReference type="InterPro" id="IPR010316">
    <property type="entry name" value="AlkA_N"/>
</dbReference>
<organism evidence="15 16">
    <name type="scientific">Rubrobacter tropicus</name>
    <dbReference type="NCBI Taxonomy" id="2653851"/>
    <lineage>
        <taxon>Bacteria</taxon>
        <taxon>Bacillati</taxon>
        <taxon>Actinomycetota</taxon>
        <taxon>Rubrobacteria</taxon>
        <taxon>Rubrobacterales</taxon>
        <taxon>Rubrobacteraceae</taxon>
        <taxon>Rubrobacter</taxon>
    </lineage>
</organism>
<evidence type="ECO:0000256" key="9">
    <source>
        <dbReference type="ARBA" id="ARBA00023015"/>
    </source>
</evidence>
<dbReference type="InterPro" id="IPR009057">
    <property type="entry name" value="Homeodomain-like_sf"/>
</dbReference>
<dbReference type="InterPro" id="IPR037046">
    <property type="entry name" value="AlkA_N_sf"/>
</dbReference>
<dbReference type="InterPro" id="IPR011257">
    <property type="entry name" value="DNA_glycosylase"/>
</dbReference>
<comment type="cofactor">
    <cofactor evidence="2">
        <name>Zn(2+)</name>
        <dbReference type="ChEBI" id="CHEBI:29105"/>
    </cofactor>
</comment>
<evidence type="ECO:0000256" key="11">
    <source>
        <dbReference type="ARBA" id="ARBA00023159"/>
    </source>
</evidence>
<dbReference type="FunFam" id="3.40.10.10:FF:000001">
    <property type="entry name" value="DNA-3-methyladenine glycosylase 2"/>
    <property type="match status" value="1"/>
</dbReference>
<dbReference type="InterPro" id="IPR004026">
    <property type="entry name" value="Ada_DNA_repair_Zn-bd"/>
</dbReference>
<dbReference type="Gene3D" id="1.10.1670.10">
    <property type="entry name" value="Helix-hairpin-Helix base-excision DNA repair enzymes (C-terminal)"/>
    <property type="match status" value="1"/>
</dbReference>
<dbReference type="SUPFAM" id="SSF48150">
    <property type="entry name" value="DNA-glycosylase"/>
    <property type="match status" value="1"/>
</dbReference>
<dbReference type="EMBL" id="CP045119">
    <property type="protein sequence ID" value="QIN85063.1"/>
    <property type="molecule type" value="Genomic_DNA"/>
</dbReference>
<gene>
    <name evidence="15" type="ORF">GBA63_06825</name>
</gene>
<dbReference type="GO" id="GO:0008168">
    <property type="term" value="F:methyltransferase activity"/>
    <property type="evidence" value="ECO:0007669"/>
    <property type="project" value="UniProtKB-KW"/>
</dbReference>
<dbReference type="KEGG" id="rub:GBA63_06825"/>
<dbReference type="GO" id="GO:0043565">
    <property type="term" value="F:sequence-specific DNA binding"/>
    <property type="evidence" value="ECO:0007669"/>
    <property type="project" value="InterPro"/>
</dbReference>
<evidence type="ECO:0000256" key="13">
    <source>
        <dbReference type="ARBA" id="ARBA00023204"/>
    </source>
</evidence>
<evidence type="ECO:0000256" key="1">
    <source>
        <dbReference type="ARBA" id="ARBA00000086"/>
    </source>
</evidence>
<dbReference type="InterPro" id="IPR035451">
    <property type="entry name" value="Ada-like_dom_sf"/>
</dbReference>
<dbReference type="GO" id="GO:0006285">
    <property type="term" value="P:base-excision repair, AP site formation"/>
    <property type="evidence" value="ECO:0007669"/>
    <property type="project" value="TreeGrafter"/>
</dbReference>
<dbReference type="SUPFAM" id="SSF46689">
    <property type="entry name" value="Homeodomain-like"/>
    <property type="match status" value="1"/>
</dbReference>
<dbReference type="SMART" id="SM01009">
    <property type="entry name" value="AlkA_N"/>
    <property type="match status" value="1"/>
</dbReference>
<evidence type="ECO:0000256" key="7">
    <source>
        <dbReference type="ARBA" id="ARBA00022763"/>
    </source>
</evidence>
<dbReference type="Gene3D" id="3.30.310.20">
    <property type="entry name" value="DNA-3-methyladenine glycosylase AlkA, N-terminal domain"/>
    <property type="match status" value="1"/>
</dbReference>
<accession>A0A6G8QF35</accession>
<reference evidence="15 16" key="1">
    <citation type="submission" date="2019-10" db="EMBL/GenBank/DDBJ databases">
        <title>Rubrobacter sp nov SCSIO 52090 isolated from a deep-sea sediment in the South China Sea.</title>
        <authorList>
            <person name="Chen R.W."/>
        </authorList>
    </citation>
    <scope>NUCLEOTIDE SEQUENCE [LARGE SCALE GENOMIC DNA]</scope>
    <source>
        <strain evidence="15 16">SCSIO 52909</strain>
    </source>
</reference>
<dbReference type="AlphaFoldDB" id="A0A6G8QF35"/>
<dbReference type="SMART" id="SM00342">
    <property type="entry name" value="HTH_ARAC"/>
    <property type="match status" value="1"/>
</dbReference>
<dbReference type="GO" id="GO:0008725">
    <property type="term" value="F:DNA-3-methyladenine glycosylase activity"/>
    <property type="evidence" value="ECO:0007669"/>
    <property type="project" value="TreeGrafter"/>
</dbReference>
<evidence type="ECO:0000256" key="3">
    <source>
        <dbReference type="ARBA" id="ARBA00012000"/>
    </source>
</evidence>
<keyword evidence="5" id="KW-0808">Transferase</keyword>
<dbReference type="GO" id="GO:0032131">
    <property type="term" value="F:alkylated DNA binding"/>
    <property type="evidence" value="ECO:0007669"/>
    <property type="project" value="TreeGrafter"/>
</dbReference>
<keyword evidence="8" id="KW-0862">Zinc</keyword>
<keyword evidence="16" id="KW-1185">Reference proteome</keyword>
<dbReference type="Gene3D" id="3.40.10.10">
    <property type="entry name" value="DNA Methylphosphotriester Repair Domain"/>
    <property type="match status" value="1"/>
</dbReference>
<dbReference type="SMART" id="SM00478">
    <property type="entry name" value="ENDO3c"/>
    <property type="match status" value="1"/>
</dbReference>
<evidence type="ECO:0000256" key="5">
    <source>
        <dbReference type="ARBA" id="ARBA00022679"/>
    </source>
</evidence>
<evidence type="ECO:0000259" key="14">
    <source>
        <dbReference type="PROSITE" id="PS01124"/>
    </source>
</evidence>
<keyword evidence="6" id="KW-0479">Metal-binding</keyword>
<proteinExistence type="predicted"/>
<evidence type="ECO:0000256" key="6">
    <source>
        <dbReference type="ARBA" id="ARBA00022723"/>
    </source>
</evidence>
<keyword evidence="11" id="KW-0010">Activator</keyword>
<keyword evidence="4" id="KW-0489">Methyltransferase</keyword>
<dbReference type="GO" id="GO:0006307">
    <property type="term" value="P:DNA alkylation repair"/>
    <property type="evidence" value="ECO:0007669"/>
    <property type="project" value="TreeGrafter"/>
</dbReference>
<evidence type="ECO:0000256" key="2">
    <source>
        <dbReference type="ARBA" id="ARBA00001947"/>
    </source>
</evidence>
<evidence type="ECO:0000313" key="16">
    <source>
        <dbReference type="Proteomes" id="UP000501452"/>
    </source>
</evidence>
<dbReference type="InterPro" id="IPR051912">
    <property type="entry name" value="Alkylbase_DNA_Glycosylase/TA"/>
</dbReference>
<dbReference type="PANTHER" id="PTHR43003">
    <property type="entry name" value="DNA-3-METHYLADENINE GLYCOSYLASE"/>
    <property type="match status" value="1"/>
</dbReference>
<sequence>MIGDFDSRYRAVSSRDERFDGWFIVAVTSTGIYCRPSCPAVTPKRKNVRFYPTAGAAQYAGFRACKRCLPDAVPGSPEWDVRADAAARAMRLISDGVVDREGVSGLAGRLGYTERHLHRLLVAELGAGPLALARTRRAHTARLLLESTGLPITQVAFAAGFSSIRQFNETVRAVFAATPGELRRAGRRGGVSEGMERGEIHLRLPYREPLDIGGLLDFLGARAVPGIESYEGGVYRRTLRLPHGAGTVALSAGEGRIRCVLRLEDLRDLGAAVQRCRRLLDLDADPVAVDGAFAADPILGPLVAGRPGLRTPGGTDAEELAARAVLGQQVSVAGARTLAGRLVRNCGDGLPVSLQDPAETLTHLFPEPAAIAEAGPDQSGLPGARHETLVSLAGSLERGEVLLDPGADRDEARRRLLSLRGIGPWTASYVAMRALGEPDAFLPTDLGVRRALARLGHPGNPRGVEALAERWRPWRSYAVQHLWKSLGGAPKEKEARREETVA</sequence>
<dbReference type="InterPro" id="IPR003265">
    <property type="entry name" value="HhH-GPD_domain"/>
</dbReference>
<dbReference type="InterPro" id="IPR018060">
    <property type="entry name" value="HTH_AraC"/>
</dbReference>
<dbReference type="Gene3D" id="1.10.10.60">
    <property type="entry name" value="Homeodomain-like"/>
    <property type="match status" value="1"/>
</dbReference>
<keyword evidence="13" id="KW-0234">DNA repair</keyword>
<dbReference type="SUPFAM" id="SSF55945">
    <property type="entry name" value="TATA-box binding protein-like"/>
    <property type="match status" value="1"/>
</dbReference>
<keyword evidence="9" id="KW-0805">Transcription regulation</keyword>
<dbReference type="GO" id="GO:0008270">
    <property type="term" value="F:zinc ion binding"/>
    <property type="evidence" value="ECO:0007669"/>
    <property type="project" value="InterPro"/>
</dbReference>
<name>A0A6G8QF35_9ACTN</name>
<evidence type="ECO:0000256" key="10">
    <source>
        <dbReference type="ARBA" id="ARBA00023125"/>
    </source>
</evidence>
<evidence type="ECO:0000256" key="4">
    <source>
        <dbReference type="ARBA" id="ARBA00022603"/>
    </source>
</evidence>
<evidence type="ECO:0000256" key="12">
    <source>
        <dbReference type="ARBA" id="ARBA00023163"/>
    </source>
</evidence>
<dbReference type="EC" id="3.2.2.21" evidence="3"/>
<protein>
    <recommendedName>
        <fullName evidence="3">DNA-3-methyladenine glycosylase II</fullName>
        <ecNumber evidence="3">3.2.2.21</ecNumber>
    </recommendedName>
</protein>
<comment type="catalytic activity">
    <reaction evidence="1">
        <text>Hydrolysis of alkylated DNA, releasing 3-methyladenine, 3-methylguanine, 7-methylguanine and 7-methyladenine.</text>
        <dbReference type="EC" id="3.2.2.21"/>
    </reaction>
</comment>
<dbReference type="GO" id="GO:0032993">
    <property type="term" value="C:protein-DNA complex"/>
    <property type="evidence" value="ECO:0007669"/>
    <property type="project" value="TreeGrafter"/>
</dbReference>
<dbReference type="Pfam" id="PF06029">
    <property type="entry name" value="AlkA_N"/>
    <property type="match status" value="1"/>
</dbReference>
<dbReference type="SUPFAM" id="SSF57884">
    <property type="entry name" value="Ada DNA repair protein, N-terminal domain (N-Ada 10)"/>
    <property type="match status" value="1"/>
</dbReference>
<dbReference type="GO" id="GO:0032259">
    <property type="term" value="P:methylation"/>
    <property type="evidence" value="ECO:0007669"/>
    <property type="project" value="UniProtKB-KW"/>
</dbReference>
<feature type="domain" description="HTH araC/xylS-type" evidence="14">
    <location>
        <begin position="87"/>
        <end position="185"/>
    </location>
</feature>
<keyword evidence="10" id="KW-0238">DNA-binding</keyword>
<keyword evidence="12" id="KW-0804">Transcription</keyword>